<organism evidence="3 4">
    <name type="scientific">Protea cynaroides</name>
    <dbReference type="NCBI Taxonomy" id="273540"/>
    <lineage>
        <taxon>Eukaryota</taxon>
        <taxon>Viridiplantae</taxon>
        <taxon>Streptophyta</taxon>
        <taxon>Embryophyta</taxon>
        <taxon>Tracheophyta</taxon>
        <taxon>Spermatophyta</taxon>
        <taxon>Magnoliopsida</taxon>
        <taxon>Proteales</taxon>
        <taxon>Proteaceae</taxon>
        <taxon>Protea</taxon>
    </lineage>
</organism>
<feature type="compositionally biased region" description="Basic and acidic residues" evidence="1">
    <location>
        <begin position="424"/>
        <end position="442"/>
    </location>
</feature>
<keyword evidence="4" id="KW-1185">Reference proteome</keyword>
<evidence type="ECO:0000259" key="2">
    <source>
        <dbReference type="Pfam" id="PF09133"/>
    </source>
</evidence>
<dbReference type="PANTHER" id="PTHR35311">
    <property type="entry name" value="KINETOCHORE-ASSOCIATED PROTEIN KNL-2 HOMOLOG"/>
    <property type="match status" value="1"/>
</dbReference>
<dbReference type="InterPro" id="IPR053090">
    <property type="entry name" value="Centromere_KNL-2_homolog"/>
</dbReference>
<feature type="domain" description="SANTA" evidence="2">
    <location>
        <begin position="33"/>
        <end position="125"/>
    </location>
</feature>
<dbReference type="AlphaFoldDB" id="A0A9Q0GX85"/>
<reference evidence="3" key="1">
    <citation type="journal article" date="2023" name="Plant J.">
        <title>The genome of the king protea, Protea cynaroides.</title>
        <authorList>
            <person name="Chang J."/>
            <person name="Duong T.A."/>
            <person name="Schoeman C."/>
            <person name="Ma X."/>
            <person name="Roodt D."/>
            <person name="Barker N."/>
            <person name="Li Z."/>
            <person name="Van de Peer Y."/>
            <person name="Mizrachi E."/>
        </authorList>
    </citation>
    <scope>NUCLEOTIDE SEQUENCE</scope>
    <source>
        <tissue evidence="3">Young leaves</tissue>
    </source>
</reference>
<feature type="region of interest" description="Disordered" evidence="1">
    <location>
        <begin position="225"/>
        <end position="261"/>
    </location>
</feature>
<dbReference type="InterPro" id="IPR015216">
    <property type="entry name" value="SANTA"/>
</dbReference>
<dbReference type="Proteomes" id="UP001141806">
    <property type="component" value="Unassembled WGS sequence"/>
</dbReference>
<proteinExistence type="predicted"/>
<feature type="compositionally biased region" description="Basic and acidic residues" evidence="1">
    <location>
        <begin position="238"/>
        <end position="257"/>
    </location>
</feature>
<name>A0A9Q0GX85_9MAGN</name>
<evidence type="ECO:0000313" key="4">
    <source>
        <dbReference type="Proteomes" id="UP001141806"/>
    </source>
</evidence>
<dbReference type="Pfam" id="PF09133">
    <property type="entry name" value="SANTA"/>
    <property type="match status" value="1"/>
</dbReference>
<feature type="region of interest" description="Disordered" evidence="1">
    <location>
        <begin position="393"/>
        <end position="442"/>
    </location>
</feature>
<accession>A0A9Q0GX85</accession>
<sequence length="442" mass="49198">MATTSPGAAAKFSNQSFCPATTTPISNSSFKMVFLQDWWLVKADLDFHGKRLAVGGLAFRERQALRGFSSAPIVKRIDTFTLETSDGITIAIKGLINWSRTHQNGFSMEVCNHFLIGFPYYWEDYTAQYFGTCDVGVPTSIFNFNEKIRNTYNKRDSDLQHHLHELPVAKTFDHLMSSSGISDNCVLTKGVFNDIVQKLSICDSANPGVSIQSYLNRSSASMAGPCFAEETPSRSKKAKNENKHDNGKDFVDPENGKTVEGTRVPCTEEQNNLSCEGSNEPKSKVLEGKDMMKSCDTTVDAAENSILPENTEACLVEEELWIPNSISDEDEDGGTKSILKFPRRKGRSNSRVEKQRHRHSPERFDSLKCDRKDTKKTVSGSNNAKLNIMSHVGEKSCCGNGSSLGSDGLQGTREETSSKPTKFPKREQTNDIRVRRDLRNSQ</sequence>
<feature type="compositionally biased region" description="Basic residues" evidence="1">
    <location>
        <begin position="341"/>
        <end position="360"/>
    </location>
</feature>
<comment type="caution">
    <text evidence="3">The sequence shown here is derived from an EMBL/GenBank/DDBJ whole genome shotgun (WGS) entry which is preliminary data.</text>
</comment>
<dbReference type="PANTHER" id="PTHR35311:SF1">
    <property type="entry name" value="PROTEIN EMBRYO DEFECTIVE 1674"/>
    <property type="match status" value="1"/>
</dbReference>
<protein>
    <recommendedName>
        <fullName evidence="2">SANTA domain-containing protein</fullName>
    </recommendedName>
</protein>
<evidence type="ECO:0000313" key="3">
    <source>
        <dbReference type="EMBL" id="KAJ4955867.1"/>
    </source>
</evidence>
<gene>
    <name evidence="3" type="ORF">NE237_012650</name>
</gene>
<evidence type="ECO:0000256" key="1">
    <source>
        <dbReference type="SAM" id="MobiDB-lite"/>
    </source>
</evidence>
<dbReference type="EMBL" id="JAMYWD010000011">
    <property type="protein sequence ID" value="KAJ4955867.1"/>
    <property type="molecule type" value="Genomic_DNA"/>
</dbReference>
<feature type="region of interest" description="Disordered" evidence="1">
    <location>
        <begin position="325"/>
        <end position="365"/>
    </location>
</feature>
<dbReference type="OrthoDB" id="118550at2759"/>